<evidence type="ECO:0000256" key="1">
    <source>
        <dbReference type="ARBA" id="ARBA00004477"/>
    </source>
</evidence>
<dbReference type="PANTHER" id="PTHR46378">
    <property type="entry name" value="STEROL REGULATORY ELEMENT-BINDING PROTEIN CLEAVAGE-ACTIVATING PROTEIN"/>
    <property type="match status" value="1"/>
</dbReference>
<evidence type="ECO:0000256" key="4">
    <source>
        <dbReference type="ARBA" id="ARBA00007410"/>
    </source>
</evidence>
<accession>A0A1Y2EJX8</accession>
<keyword evidence="13" id="KW-0443">Lipid metabolism</keyword>
<dbReference type="PROSITE" id="PS50156">
    <property type="entry name" value="SSD"/>
    <property type="match status" value="1"/>
</dbReference>
<dbReference type="GO" id="GO:0032934">
    <property type="term" value="F:sterol binding"/>
    <property type="evidence" value="ECO:0007669"/>
    <property type="project" value="InterPro"/>
</dbReference>
<dbReference type="InterPro" id="IPR015943">
    <property type="entry name" value="WD40/YVTN_repeat-like_dom_sf"/>
</dbReference>
<comment type="caution">
    <text evidence="25">The sequence shown here is derived from an EMBL/GenBank/DDBJ whole genome shotgun (WGS) entry which is preliminary data.</text>
</comment>
<keyword evidence="14" id="KW-0446">Lipid-binding</keyword>
<evidence type="ECO:0000256" key="21">
    <source>
        <dbReference type="PROSITE-ProRule" id="PRU00221"/>
    </source>
</evidence>
<dbReference type="InterPro" id="IPR001680">
    <property type="entry name" value="WD40_rpt"/>
</dbReference>
<dbReference type="GO" id="GO:0005789">
    <property type="term" value="C:endoplasmic reticulum membrane"/>
    <property type="evidence" value="ECO:0007669"/>
    <property type="project" value="UniProtKB-SubCell"/>
</dbReference>
<evidence type="ECO:0000256" key="18">
    <source>
        <dbReference type="ARBA" id="ARBA00023221"/>
    </source>
</evidence>
<comment type="similarity">
    <text evidence="4">Belongs to the WD repeat SCAP family.</text>
</comment>
<keyword evidence="19" id="KW-0968">Cytoplasmic vesicle</keyword>
<evidence type="ECO:0000256" key="12">
    <source>
        <dbReference type="ARBA" id="ARBA00023034"/>
    </source>
</evidence>
<dbReference type="GeneID" id="63780918"/>
<protein>
    <recommendedName>
        <fullName evidence="5">Sterol regulatory element-binding protein cleavage-activating protein</fullName>
    </recommendedName>
</protein>
<dbReference type="OrthoDB" id="1914839at2759"/>
<comment type="function">
    <text evidence="20">Escort protein required for cholesterol as well as lipid homeostasis. Regulates export of the SCAP-SREBP complex from the endoplasmic reticulum to the Golgi upon low cholesterol, thereby regulating the processing of sterol regulatory element-binding proteins (SREBPs) SREBF1/SREBP1 and SREBF2/SREBP2. At high sterol concentrations, formation of a ternary complex with INSIG (INSIG1 or INSIG2) leads to mask the ER export signal in SCAP, promoting retention of the complex in the endoplasmic reticulum. Low sterol concentrations trigger release of INSIG, a conformational change in the SSD domain of SCAP, unmasking of the ER export signal, promoting recruitment into COPII-coated vesicles and transport of the SCAP-SREBP to the Golgi: in the Golgi, SREBPs are then processed, releasing the transcription factor fragment of SREBPs from the membrane, its import into the nucleus and up-regulation of LDLR, INSIG1 and the mevalonate pathway. Binds cholesterol via its SSD domain.</text>
</comment>
<dbReference type="EMBL" id="MCFJ01000001">
    <property type="protein sequence ID" value="ORY71849.1"/>
    <property type="molecule type" value="Genomic_DNA"/>
</dbReference>
<dbReference type="GO" id="GO:0000139">
    <property type="term" value="C:Golgi membrane"/>
    <property type="evidence" value="ECO:0007669"/>
    <property type="project" value="UniProtKB-SubCell"/>
</dbReference>
<evidence type="ECO:0000256" key="3">
    <source>
        <dbReference type="ARBA" id="ARBA00004653"/>
    </source>
</evidence>
<dbReference type="Proteomes" id="UP000193689">
    <property type="component" value="Unassembled WGS sequence"/>
</dbReference>
<dbReference type="Gene3D" id="2.130.10.10">
    <property type="entry name" value="YVTN repeat-like/Quinoprotein amine dehydrogenase"/>
    <property type="match status" value="1"/>
</dbReference>
<dbReference type="InterPro" id="IPR053958">
    <property type="entry name" value="HMGCR/SNAP/NPC1-like_SSD"/>
</dbReference>
<organism evidence="25 26">
    <name type="scientific">Pseudomassariella vexata</name>
    <dbReference type="NCBI Taxonomy" id="1141098"/>
    <lineage>
        <taxon>Eukaryota</taxon>
        <taxon>Fungi</taxon>
        <taxon>Dikarya</taxon>
        <taxon>Ascomycota</taxon>
        <taxon>Pezizomycotina</taxon>
        <taxon>Sordariomycetes</taxon>
        <taxon>Xylariomycetidae</taxon>
        <taxon>Amphisphaeriales</taxon>
        <taxon>Pseudomassariaceae</taxon>
        <taxon>Pseudomassariella</taxon>
    </lineage>
</organism>
<gene>
    <name evidence="25" type="ORF">BCR38DRAFT_493579</name>
</gene>
<dbReference type="SMART" id="SM00320">
    <property type="entry name" value="WD40"/>
    <property type="match status" value="2"/>
</dbReference>
<feature type="repeat" description="WD" evidence="21">
    <location>
        <begin position="659"/>
        <end position="699"/>
    </location>
</feature>
<dbReference type="SUPFAM" id="SSF50978">
    <property type="entry name" value="WD40 repeat-like"/>
    <property type="match status" value="1"/>
</dbReference>
<evidence type="ECO:0000256" key="5">
    <source>
        <dbReference type="ARBA" id="ARBA00019541"/>
    </source>
</evidence>
<dbReference type="GO" id="GO:0032936">
    <property type="term" value="C:SREBP-SCAP complex"/>
    <property type="evidence" value="ECO:0007669"/>
    <property type="project" value="TreeGrafter"/>
</dbReference>
<feature type="transmembrane region" description="Helical" evidence="23">
    <location>
        <begin position="416"/>
        <end position="443"/>
    </location>
</feature>
<keyword evidence="15 23" id="KW-0472">Membrane</keyword>
<evidence type="ECO:0000256" key="17">
    <source>
        <dbReference type="ARBA" id="ARBA00023180"/>
    </source>
</evidence>
<feature type="transmembrane region" description="Helical" evidence="23">
    <location>
        <begin position="288"/>
        <end position="306"/>
    </location>
</feature>
<evidence type="ECO:0000256" key="19">
    <source>
        <dbReference type="ARBA" id="ARBA00023329"/>
    </source>
</evidence>
<evidence type="ECO:0000256" key="20">
    <source>
        <dbReference type="ARBA" id="ARBA00045958"/>
    </source>
</evidence>
<dbReference type="InterPro" id="IPR030225">
    <property type="entry name" value="SCAP"/>
</dbReference>
<dbReference type="RefSeq" id="XP_040721441.1">
    <property type="nucleotide sequence ID" value="XM_040864706.1"/>
</dbReference>
<feature type="transmembrane region" description="Helical" evidence="23">
    <location>
        <begin position="394"/>
        <end position="410"/>
    </location>
</feature>
<dbReference type="PANTHER" id="PTHR46378:SF1">
    <property type="entry name" value="STEROL REGULATORY ELEMENT-BINDING PROTEIN CLEAVAGE-ACTIVATING PROTEIN"/>
    <property type="match status" value="1"/>
</dbReference>
<evidence type="ECO:0000313" key="26">
    <source>
        <dbReference type="Proteomes" id="UP000193689"/>
    </source>
</evidence>
<dbReference type="GO" id="GO:0008203">
    <property type="term" value="P:cholesterol metabolic process"/>
    <property type="evidence" value="ECO:0007669"/>
    <property type="project" value="UniProtKB-KW"/>
</dbReference>
<feature type="compositionally biased region" description="Low complexity" evidence="22">
    <location>
        <begin position="1018"/>
        <end position="1027"/>
    </location>
</feature>
<dbReference type="Pfam" id="PF12349">
    <property type="entry name" value="Sterol-sensing"/>
    <property type="match status" value="1"/>
</dbReference>
<reference evidence="25 26" key="1">
    <citation type="submission" date="2016-07" db="EMBL/GenBank/DDBJ databases">
        <title>Pervasive Adenine N6-methylation of Active Genes in Fungi.</title>
        <authorList>
            <consortium name="DOE Joint Genome Institute"/>
            <person name="Mondo S.J."/>
            <person name="Dannebaum R.O."/>
            <person name="Kuo R.C."/>
            <person name="Labutti K."/>
            <person name="Haridas S."/>
            <person name="Kuo A."/>
            <person name="Salamov A."/>
            <person name="Ahrendt S.R."/>
            <person name="Lipzen A."/>
            <person name="Sullivan W."/>
            <person name="Andreopoulos W.B."/>
            <person name="Clum A."/>
            <person name="Lindquist E."/>
            <person name="Daum C."/>
            <person name="Ramamoorthy G.K."/>
            <person name="Gryganskyi A."/>
            <person name="Culley D."/>
            <person name="Magnuson J.K."/>
            <person name="James T.Y."/>
            <person name="O'Malley M.A."/>
            <person name="Stajich J.E."/>
            <person name="Spatafora J.W."/>
            <person name="Visel A."/>
            <person name="Grigoriev I.V."/>
        </authorList>
    </citation>
    <scope>NUCLEOTIDE SEQUENCE [LARGE SCALE GENOMIC DNA]</scope>
    <source>
        <strain evidence="25 26">CBS 129021</strain>
    </source>
</reference>
<evidence type="ECO:0000256" key="23">
    <source>
        <dbReference type="SAM" id="Phobius"/>
    </source>
</evidence>
<dbReference type="GO" id="GO:0045540">
    <property type="term" value="P:regulation of cholesterol biosynthetic process"/>
    <property type="evidence" value="ECO:0007669"/>
    <property type="project" value="TreeGrafter"/>
</dbReference>
<keyword evidence="16" id="KW-1207">Sterol metabolism</keyword>
<dbReference type="PROSITE" id="PS50082">
    <property type="entry name" value="WD_REPEATS_2"/>
    <property type="match status" value="1"/>
</dbReference>
<keyword evidence="18" id="KW-0753">Steroid metabolism</keyword>
<evidence type="ECO:0000256" key="13">
    <source>
        <dbReference type="ARBA" id="ARBA00023098"/>
    </source>
</evidence>
<evidence type="ECO:0000256" key="7">
    <source>
        <dbReference type="ARBA" id="ARBA00022574"/>
    </source>
</evidence>
<evidence type="ECO:0000256" key="10">
    <source>
        <dbReference type="ARBA" id="ARBA00022824"/>
    </source>
</evidence>
<evidence type="ECO:0000256" key="22">
    <source>
        <dbReference type="SAM" id="MobiDB-lite"/>
    </source>
</evidence>
<keyword evidence="9" id="KW-0677">Repeat</keyword>
<evidence type="ECO:0000256" key="9">
    <source>
        <dbReference type="ARBA" id="ARBA00022737"/>
    </source>
</evidence>
<dbReference type="SUPFAM" id="SSF82866">
    <property type="entry name" value="Multidrug efflux transporter AcrB transmembrane domain"/>
    <property type="match status" value="1"/>
</dbReference>
<dbReference type="InParanoid" id="A0A1Y2EJX8"/>
<evidence type="ECO:0000256" key="6">
    <source>
        <dbReference type="ARBA" id="ARBA00022548"/>
    </source>
</evidence>
<feature type="domain" description="SSD" evidence="24">
    <location>
        <begin position="287"/>
        <end position="445"/>
    </location>
</feature>
<dbReference type="InterPro" id="IPR000731">
    <property type="entry name" value="SSD"/>
</dbReference>
<keyword evidence="12" id="KW-0333">Golgi apparatus</keyword>
<feature type="compositionally biased region" description="Polar residues" evidence="22">
    <location>
        <begin position="993"/>
        <end position="1003"/>
    </location>
</feature>
<evidence type="ECO:0000256" key="14">
    <source>
        <dbReference type="ARBA" id="ARBA00023121"/>
    </source>
</evidence>
<feature type="region of interest" description="Disordered" evidence="22">
    <location>
        <begin position="987"/>
        <end position="1028"/>
    </location>
</feature>
<proteinExistence type="inferred from homology"/>
<keyword evidence="17" id="KW-0325">Glycoprotein</keyword>
<dbReference type="PROSITE" id="PS00678">
    <property type="entry name" value="WD_REPEATS_1"/>
    <property type="match status" value="1"/>
</dbReference>
<keyword evidence="26" id="KW-1185">Reference proteome</keyword>
<name>A0A1Y2EJX8_9PEZI</name>
<sequence length="1132" mass="126891">MIWYLLYPFRGTTEAPVLAPNHPLRSAFARYGRYAARHVVTTLLISVSVASLLVYPFPFLYTTDFSNGASNLPHHVWTEAQPLEEKSGVEPDVIMRTVWVHGNYMEALSREVLLGALELQDELLGPTENFNPRQAPNATPMPHGPAFELSTEQRDAYHVVNGLTEESWFFHSPLQYWSCSADQVIADEDILTTVNERKTQSTSVNVTLRHSIVFSGKRFEDRRLLAADALVITLIHMRDSPVGRIWQAKTQALANKLSDKWDVYGQQSANVPSQLYEFQFLPMSYQDTLALGIAYSLTLVYFIISLSKLRAVKSKVGLVTTVMVQLIVSVISSFTICALLKIDLSKIPRFAYPVVIFSMSLENIFRLINAVILTSSDDNTSNRIGHAFGETSHVALASVAQNLLILWGLSNIVSPGVSAFCTFAAIAIIFDFFYLSTFFLSVLSVDVRRTELGDALAKASIRNQKGAAEPLGRQSWVDAMLQGKIAMSTRIAGTTVMVGFVLIAQWHFFENESVLRTLGRIFYISRKYKPFGSYRSSLLVDIHQARSPKSWLRLQDHETAQEVIHVVKPDAHSYIARVFEPLVFVLKGADRKQDMKERLFLPAVYDFARHQSTPFIVTVLVVAAAIRLLMNYLLWDELGETSMADNQEEEPLLAVKTLGSGHSLDVAMLSASSDGHIVSVGLDRQVRVWDVKTGGKSYVLPDNDGVDITFPILAICINDDSHWLALLTIDTVMLWNLLDERWGPSVRVDRAKHKPEGFFFTVAESQDSQIVLIVRRDGTMTEVRPEKQESRSYVISDESVVVSVGSLLIITAKTVTAVTKVMTSSREGQVYCLSQDPTGWNSYPVNIPRPQEREFMSIVALPELGFLLVVRTNSVDLVDAHDYLTLHSFRTDPIQPKSLKCFHSKRRQMNCGSVGLKFLTFAYLNAFTRDLVVQTYRPQHDGESICFRVPGQPVSKTCCRWPQTKEARRVIQDPGVWEALPTGFIIGTRKKTNPTPQRQSVQPQPIPTGLRRRRLSHSSDSSANSQQNRDDWEVWMLSQLGRVETWETTSLCPDVEEDEHLFATNLGPMVRVGRGSVAVGLSNVIKVLIIGHERFDVGADGSLLENGLRAVASRRRNRPSTVRINRPSISTL</sequence>
<evidence type="ECO:0000256" key="16">
    <source>
        <dbReference type="ARBA" id="ARBA00023166"/>
    </source>
</evidence>
<keyword evidence="8 23" id="KW-0812">Transmembrane</keyword>
<feature type="transmembrane region" description="Helical" evidence="23">
    <location>
        <begin position="318"/>
        <end position="342"/>
    </location>
</feature>
<evidence type="ECO:0000256" key="8">
    <source>
        <dbReference type="ARBA" id="ARBA00022692"/>
    </source>
</evidence>
<keyword evidence="10" id="KW-0256">Endoplasmic reticulum</keyword>
<dbReference type="GO" id="GO:0012507">
    <property type="term" value="C:ER to Golgi transport vesicle membrane"/>
    <property type="evidence" value="ECO:0007669"/>
    <property type="project" value="UniProtKB-SubCell"/>
</dbReference>
<feature type="transmembrane region" description="Helical" evidence="23">
    <location>
        <begin position="354"/>
        <end position="373"/>
    </location>
</feature>
<keyword evidence="11 23" id="KW-1133">Transmembrane helix</keyword>
<dbReference type="InterPro" id="IPR019775">
    <property type="entry name" value="WD40_repeat_CS"/>
</dbReference>
<evidence type="ECO:0000313" key="25">
    <source>
        <dbReference type="EMBL" id="ORY71849.1"/>
    </source>
</evidence>
<comment type="subcellular location">
    <subcellularLocation>
        <location evidence="2">Cytoplasmic vesicle</location>
        <location evidence="2">COPII-coated vesicle membrane</location>
        <topology evidence="2">Multi-pass membrane protein</topology>
    </subcellularLocation>
    <subcellularLocation>
        <location evidence="1">Endoplasmic reticulum membrane</location>
        <topology evidence="1">Multi-pass membrane protein</topology>
    </subcellularLocation>
    <subcellularLocation>
        <location evidence="3">Golgi apparatus membrane</location>
        <topology evidence="3">Multi-pass membrane protein</topology>
    </subcellularLocation>
</comment>
<evidence type="ECO:0000259" key="24">
    <source>
        <dbReference type="PROSITE" id="PS50156"/>
    </source>
</evidence>
<dbReference type="GO" id="GO:0032933">
    <property type="term" value="P:SREBP signaling pathway"/>
    <property type="evidence" value="ECO:0007669"/>
    <property type="project" value="InterPro"/>
</dbReference>
<evidence type="ECO:0000256" key="15">
    <source>
        <dbReference type="ARBA" id="ARBA00023136"/>
    </source>
</evidence>
<dbReference type="AlphaFoldDB" id="A0A1Y2EJX8"/>
<keyword evidence="7 21" id="KW-0853">WD repeat</keyword>
<evidence type="ECO:0000256" key="11">
    <source>
        <dbReference type="ARBA" id="ARBA00022989"/>
    </source>
</evidence>
<feature type="transmembrane region" description="Helical" evidence="23">
    <location>
        <begin position="491"/>
        <end position="509"/>
    </location>
</feature>
<dbReference type="InterPro" id="IPR036322">
    <property type="entry name" value="WD40_repeat_dom_sf"/>
</dbReference>
<evidence type="ECO:0000256" key="2">
    <source>
        <dbReference type="ARBA" id="ARBA00004557"/>
    </source>
</evidence>
<keyword evidence="6" id="KW-0153">Cholesterol metabolism</keyword>
<dbReference type="STRING" id="1141098.A0A1Y2EJX8"/>
<feature type="transmembrane region" description="Helical" evidence="23">
    <location>
        <begin position="39"/>
        <end position="61"/>
    </location>
</feature>